<accession>A0ABQ0RQ20</accession>
<evidence type="ECO:0000313" key="3">
    <source>
        <dbReference type="EMBL" id="GEC13911.1"/>
    </source>
</evidence>
<proteinExistence type="inferred from homology"/>
<dbReference type="Proteomes" id="UP000316242">
    <property type="component" value="Unassembled WGS sequence"/>
</dbReference>
<dbReference type="InterPro" id="IPR014729">
    <property type="entry name" value="Rossmann-like_a/b/a_fold"/>
</dbReference>
<dbReference type="CDD" id="cd00293">
    <property type="entry name" value="USP-like"/>
    <property type="match status" value="1"/>
</dbReference>
<comment type="similarity">
    <text evidence="1">Belongs to the universal stress protein A family.</text>
</comment>
<dbReference type="EMBL" id="BJNE01000023">
    <property type="protein sequence ID" value="GEC13911.1"/>
    <property type="molecule type" value="Genomic_DNA"/>
</dbReference>
<dbReference type="PANTHER" id="PTHR46268:SF6">
    <property type="entry name" value="UNIVERSAL STRESS PROTEIN UP12"/>
    <property type="match status" value="1"/>
</dbReference>
<evidence type="ECO:0000256" key="1">
    <source>
        <dbReference type="ARBA" id="ARBA00008791"/>
    </source>
</evidence>
<gene>
    <name evidence="3" type="ORF">ANI01nite_31140</name>
</gene>
<dbReference type="PANTHER" id="PTHR46268">
    <property type="entry name" value="STRESS RESPONSE PROTEIN NHAX"/>
    <property type="match status" value="1"/>
</dbReference>
<keyword evidence="4" id="KW-1185">Reference proteome</keyword>
<evidence type="ECO:0000313" key="4">
    <source>
        <dbReference type="Proteomes" id="UP000316242"/>
    </source>
</evidence>
<evidence type="ECO:0000259" key="2">
    <source>
        <dbReference type="Pfam" id="PF00582"/>
    </source>
</evidence>
<organism evidence="3 4">
    <name type="scientific">Glutamicibacter nicotianae</name>
    <name type="common">Arthrobacter nicotianae</name>
    <dbReference type="NCBI Taxonomy" id="37929"/>
    <lineage>
        <taxon>Bacteria</taxon>
        <taxon>Bacillati</taxon>
        <taxon>Actinomycetota</taxon>
        <taxon>Actinomycetes</taxon>
        <taxon>Micrococcales</taxon>
        <taxon>Micrococcaceae</taxon>
        <taxon>Glutamicibacter</taxon>
    </lineage>
</organism>
<comment type="caution">
    <text evidence="3">The sequence shown here is derived from an EMBL/GenBank/DDBJ whole genome shotgun (WGS) entry which is preliminary data.</text>
</comment>
<feature type="domain" description="UspA" evidence="2">
    <location>
        <begin position="3"/>
        <end position="137"/>
    </location>
</feature>
<dbReference type="Gene3D" id="3.40.50.620">
    <property type="entry name" value="HUPs"/>
    <property type="match status" value="1"/>
</dbReference>
<reference evidence="3 4" key="1">
    <citation type="submission" date="2019-06" db="EMBL/GenBank/DDBJ databases">
        <title>Whole genome shotgun sequence of Glutamicibacter nicotianae NBRC 14234.</title>
        <authorList>
            <person name="Hosoyama A."/>
            <person name="Uohara A."/>
            <person name="Ohji S."/>
            <person name="Ichikawa N."/>
        </authorList>
    </citation>
    <scope>NUCLEOTIDE SEQUENCE [LARGE SCALE GENOMIC DNA]</scope>
    <source>
        <strain evidence="3 4">NBRC 14234</strain>
    </source>
</reference>
<dbReference type="RefSeq" id="WP_141359070.1">
    <property type="nucleotide sequence ID" value="NZ_BAAAWM010000001.1"/>
</dbReference>
<name>A0ABQ0RQ20_GLUNI</name>
<dbReference type="InterPro" id="IPR006016">
    <property type="entry name" value="UspA"/>
</dbReference>
<sequence length="149" mass="15824">MSTMVVGVEKGMSPAVLTAAASLARGLDARLVCIHADYGRLITDKLSEGDLLASADPVSEELAWEIASVVTGVEFESYTVPGEPAKVLAAVAEQLDAQMIVIGTRRPGIRSKMAQLLDGSIAVALAHKQHRPVLVVPQQPAEENELPWD</sequence>
<protein>
    <recommendedName>
        <fullName evidence="2">UspA domain-containing protein</fullName>
    </recommendedName>
</protein>
<dbReference type="Pfam" id="PF00582">
    <property type="entry name" value="Usp"/>
    <property type="match status" value="1"/>
</dbReference>
<dbReference type="SUPFAM" id="SSF52402">
    <property type="entry name" value="Adenine nucleotide alpha hydrolases-like"/>
    <property type="match status" value="1"/>
</dbReference>